<evidence type="ECO:0000256" key="1">
    <source>
        <dbReference type="ARBA" id="ARBA00008416"/>
    </source>
</evidence>
<feature type="binding site" evidence="2">
    <location>
        <position position="59"/>
    </location>
    <ligand>
        <name>Fe cation</name>
        <dbReference type="ChEBI" id="CHEBI:24875"/>
    </ligand>
</feature>
<dbReference type="InterPro" id="IPR003829">
    <property type="entry name" value="Pirin_N_dom"/>
</dbReference>
<dbReference type="Pfam" id="PF02678">
    <property type="entry name" value="Pirin"/>
    <property type="match status" value="1"/>
</dbReference>
<evidence type="ECO:0000256" key="3">
    <source>
        <dbReference type="RuleBase" id="RU003457"/>
    </source>
</evidence>
<feature type="domain" description="Quercetin 2,3-dioxygenase C-terminal cupin" evidence="5">
    <location>
        <begin position="152"/>
        <end position="233"/>
    </location>
</feature>
<gene>
    <name evidence="6" type="ORF">ABI_43050</name>
</gene>
<keyword evidence="2" id="KW-0479">Metal-binding</keyword>
<feature type="binding site" evidence="2">
    <location>
        <position position="103"/>
    </location>
    <ligand>
        <name>Fe cation</name>
        <dbReference type="ChEBI" id="CHEBI:24875"/>
    </ligand>
</feature>
<evidence type="ECO:0000259" key="5">
    <source>
        <dbReference type="Pfam" id="PF17954"/>
    </source>
</evidence>
<dbReference type="Gene3D" id="2.60.120.10">
    <property type="entry name" value="Jelly Rolls"/>
    <property type="match status" value="2"/>
</dbReference>
<dbReference type="PANTHER" id="PTHR43212:SF3">
    <property type="entry name" value="QUERCETIN 2,3-DIOXYGENASE"/>
    <property type="match status" value="1"/>
</dbReference>
<feature type="binding site" evidence="2">
    <location>
        <position position="101"/>
    </location>
    <ligand>
        <name>Fe cation</name>
        <dbReference type="ChEBI" id="CHEBI:24875"/>
    </ligand>
</feature>
<organism evidence="6 7">
    <name type="scientific">Asticcacaulis biprosthecium C19</name>
    <dbReference type="NCBI Taxonomy" id="715226"/>
    <lineage>
        <taxon>Bacteria</taxon>
        <taxon>Pseudomonadati</taxon>
        <taxon>Pseudomonadota</taxon>
        <taxon>Alphaproteobacteria</taxon>
        <taxon>Caulobacterales</taxon>
        <taxon>Caulobacteraceae</taxon>
        <taxon>Asticcacaulis</taxon>
    </lineage>
</organism>
<keyword evidence="7" id="KW-1185">Reference proteome</keyword>
<feature type="domain" description="Pirin N-terminal" evidence="4">
    <location>
        <begin position="12"/>
        <end position="118"/>
    </location>
</feature>
<dbReference type="STRING" id="715226.ABI_43050"/>
<dbReference type="InterPro" id="IPR014710">
    <property type="entry name" value="RmlC-like_jellyroll"/>
</dbReference>
<reference evidence="7" key="1">
    <citation type="submission" date="2011-03" db="EMBL/GenBank/DDBJ databases">
        <title>Draft genome sequence of Brevundimonas diminuta.</title>
        <authorList>
            <person name="Brown P.J.B."/>
            <person name="Buechlein A."/>
            <person name="Hemmerich C."/>
            <person name="Brun Y.V."/>
        </authorList>
    </citation>
    <scope>NUCLEOTIDE SEQUENCE [LARGE SCALE GENOMIC DNA]</scope>
    <source>
        <strain evidence="7">C19</strain>
    </source>
</reference>
<dbReference type="InterPro" id="IPR012093">
    <property type="entry name" value="Pirin"/>
</dbReference>
<sequence>MIDKRPFDKLGGAHHGWLNAKHHFSFASYYDSAKMGWGSIRVWNDDEIAPNSGFPPHPHDNMEIITYVREGAITHQDSLGNKGRTEAGDVQVMSAGTGIRHAEYNLESETTKIFQIWVIPSARGDAPQWGAKPFPKDDRAGKFVTLASGFENDGDALPIRTPARLLGATLLKDQAEVYRPADTGAPRYLYLVVSKGRVSVNGVELDTRDGAAIKDEAELTITALEDAEVVLLDAA</sequence>
<dbReference type="eggNOG" id="COG1741">
    <property type="taxonomic scope" value="Bacteria"/>
</dbReference>
<dbReference type="Proteomes" id="UP000006512">
    <property type="component" value="Unassembled WGS sequence"/>
</dbReference>
<protein>
    <submittedName>
        <fullName evidence="6">Pirin family protein</fullName>
    </submittedName>
</protein>
<dbReference type="PANTHER" id="PTHR43212">
    <property type="entry name" value="QUERCETIN 2,3-DIOXYGENASE"/>
    <property type="match status" value="1"/>
</dbReference>
<evidence type="ECO:0000259" key="4">
    <source>
        <dbReference type="Pfam" id="PF02678"/>
    </source>
</evidence>
<dbReference type="AlphaFoldDB" id="F4QT12"/>
<dbReference type="SUPFAM" id="SSF51182">
    <property type="entry name" value="RmlC-like cupins"/>
    <property type="match status" value="1"/>
</dbReference>
<evidence type="ECO:0000313" key="6">
    <source>
        <dbReference type="EMBL" id="EGF89882.1"/>
    </source>
</evidence>
<keyword evidence="2" id="KW-0408">Iron</keyword>
<dbReference type="InterPro" id="IPR011051">
    <property type="entry name" value="RmlC_Cupin_sf"/>
</dbReference>
<feature type="binding site" evidence="2">
    <location>
        <position position="57"/>
    </location>
    <ligand>
        <name>Fe cation</name>
        <dbReference type="ChEBI" id="CHEBI:24875"/>
    </ligand>
</feature>
<name>F4QT12_9CAUL</name>
<evidence type="ECO:0000256" key="2">
    <source>
        <dbReference type="PIRSR" id="PIRSR006232-1"/>
    </source>
</evidence>
<dbReference type="Pfam" id="PF17954">
    <property type="entry name" value="Pirin_C_2"/>
    <property type="match status" value="1"/>
</dbReference>
<dbReference type="PIRSF" id="PIRSF006232">
    <property type="entry name" value="Pirin"/>
    <property type="match status" value="1"/>
</dbReference>
<dbReference type="OrthoDB" id="9780903at2"/>
<accession>F4QT12</accession>
<evidence type="ECO:0000313" key="7">
    <source>
        <dbReference type="Proteomes" id="UP000006512"/>
    </source>
</evidence>
<dbReference type="HOGENOM" id="CLU_064194_2_2_5"/>
<dbReference type="GO" id="GO:0046872">
    <property type="term" value="F:metal ion binding"/>
    <property type="evidence" value="ECO:0007669"/>
    <property type="project" value="UniProtKB-KW"/>
</dbReference>
<dbReference type="RefSeq" id="WP_006275080.1">
    <property type="nucleotide sequence ID" value="NZ_GL883080.1"/>
</dbReference>
<proteinExistence type="inferred from homology"/>
<comment type="similarity">
    <text evidence="1 3">Belongs to the pirin family.</text>
</comment>
<dbReference type="InterPro" id="IPR041602">
    <property type="entry name" value="Quercetinase_C"/>
</dbReference>
<dbReference type="EMBL" id="GL883080">
    <property type="protein sequence ID" value="EGF89882.1"/>
    <property type="molecule type" value="Genomic_DNA"/>
</dbReference>
<dbReference type="CDD" id="cd02910">
    <property type="entry name" value="cupin_Yhhw_N"/>
    <property type="match status" value="1"/>
</dbReference>
<comment type="cofactor">
    <cofactor evidence="2">
        <name>Fe cation</name>
        <dbReference type="ChEBI" id="CHEBI:24875"/>
    </cofactor>
    <text evidence="2">Binds 1 Fe cation per subunit.</text>
</comment>